<dbReference type="PANTHER" id="PTHR24082">
    <property type="entry name" value="NUCLEAR HORMONE RECEPTOR"/>
    <property type="match status" value="1"/>
</dbReference>
<dbReference type="SMART" id="SM00399">
    <property type="entry name" value="ZnF_C4"/>
    <property type="match status" value="1"/>
</dbReference>
<dbReference type="InParanoid" id="E4XQE6"/>
<keyword evidence="6" id="KW-0804">Transcription</keyword>
<feature type="domain" description="Nuclear receptor" evidence="10">
    <location>
        <begin position="60"/>
        <end position="145"/>
    </location>
</feature>
<accession>E4XQE6</accession>
<dbReference type="OrthoDB" id="6352325at2759"/>
<keyword evidence="8" id="KW-0539">Nucleus</keyword>
<dbReference type="GO" id="GO:0030154">
    <property type="term" value="P:cell differentiation"/>
    <property type="evidence" value="ECO:0007669"/>
    <property type="project" value="TreeGrafter"/>
</dbReference>
<dbReference type="SUPFAM" id="SSF57716">
    <property type="entry name" value="Glucocorticoid receptor-like (DNA-binding domain)"/>
    <property type="match status" value="1"/>
</dbReference>
<feature type="compositionally biased region" description="Low complexity" evidence="9">
    <location>
        <begin position="12"/>
        <end position="26"/>
    </location>
</feature>
<dbReference type="InterPro" id="IPR035500">
    <property type="entry name" value="NHR-like_dom_sf"/>
</dbReference>
<evidence type="ECO:0000259" key="10">
    <source>
        <dbReference type="PROSITE" id="PS51030"/>
    </source>
</evidence>
<dbReference type="GO" id="GO:0000978">
    <property type="term" value="F:RNA polymerase II cis-regulatory region sequence-specific DNA binding"/>
    <property type="evidence" value="ECO:0007669"/>
    <property type="project" value="TreeGrafter"/>
</dbReference>
<keyword evidence="4" id="KW-0805">Transcription regulation</keyword>
<keyword evidence="5" id="KW-0238">DNA-binding</keyword>
<feature type="region of interest" description="Disordered" evidence="9">
    <location>
        <begin position="1"/>
        <end position="55"/>
    </location>
</feature>
<keyword evidence="7" id="KW-0675">Receptor</keyword>
<dbReference type="InterPro" id="IPR013088">
    <property type="entry name" value="Znf_NHR/GATA"/>
</dbReference>
<keyword evidence="12" id="KW-1185">Reference proteome</keyword>
<dbReference type="InterPro" id="IPR050234">
    <property type="entry name" value="Nuclear_hormone_rcpt_NR1"/>
</dbReference>
<reference evidence="11" key="1">
    <citation type="journal article" date="2010" name="Science">
        <title>Plasticity of animal genome architecture unmasked by rapid evolution of a pelagic tunicate.</title>
        <authorList>
            <person name="Denoeud F."/>
            <person name="Henriet S."/>
            <person name="Mungpakdee S."/>
            <person name="Aury J.M."/>
            <person name="Da Silva C."/>
            <person name="Brinkmann H."/>
            <person name="Mikhaleva J."/>
            <person name="Olsen L.C."/>
            <person name="Jubin C."/>
            <person name="Canestro C."/>
            <person name="Bouquet J.M."/>
            <person name="Danks G."/>
            <person name="Poulain J."/>
            <person name="Campsteijn C."/>
            <person name="Adamski M."/>
            <person name="Cross I."/>
            <person name="Yadetie F."/>
            <person name="Muffato M."/>
            <person name="Louis A."/>
            <person name="Butcher S."/>
            <person name="Tsagkogeorga G."/>
            <person name="Konrad A."/>
            <person name="Singh S."/>
            <person name="Jensen M.F."/>
            <person name="Cong E.H."/>
            <person name="Eikeseth-Otteraa H."/>
            <person name="Noel B."/>
            <person name="Anthouard V."/>
            <person name="Porcel B.M."/>
            <person name="Kachouri-Lafond R."/>
            <person name="Nishino A."/>
            <person name="Ugolini M."/>
            <person name="Chourrout P."/>
            <person name="Nishida H."/>
            <person name="Aasland R."/>
            <person name="Huzurbazar S."/>
            <person name="Westhof E."/>
            <person name="Delsuc F."/>
            <person name="Lehrach H."/>
            <person name="Reinhardt R."/>
            <person name="Weissenbach J."/>
            <person name="Roy S.W."/>
            <person name="Artiguenave F."/>
            <person name="Postlethwait J.H."/>
            <person name="Manak J.R."/>
            <person name="Thompson E.M."/>
            <person name="Jaillon O."/>
            <person name="Du Pasquier L."/>
            <person name="Boudinot P."/>
            <person name="Liberles D.A."/>
            <person name="Volff J.N."/>
            <person name="Philippe H."/>
            <person name="Lenhard B."/>
            <person name="Roest Crollius H."/>
            <person name="Wincker P."/>
            <person name="Chourrout D."/>
        </authorList>
    </citation>
    <scope>NUCLEOTIDE SEQUENCE [LARGE SCALE GENOMIC DNA]</scope>
</reference>
<dbReference type="GO" id="GO:0008270">
    <property type="term" value="F:zinc ion binding"/>
    <property type="evidence" value="ECO:0007669"/>
    <property type="project" value="UniProtKB-KW"/>
</dbReference>
<organism evidence="11">
    <name type="scientific">Oikopleura dioica</name>
    <name type="common">Tunicate</name>
    <dbReference type="NCBI Taxonomy" id="34765"/>
    <lineage>
        <taxon>Eukaryota</taxon>
        <taxon>Metazoa</taxon>
        <taxon>Chordata</taxon>
        <taxon>Tunicata</taxon>
        <taxon>Appendicularia</taxon>
        <taxon>Copelata</taxon>
        <taxon>Oikopleuridae</taxon>
        <taxon>Oikopleura</taxon>
    </lineage>
</organism>
<dbReference type="GO" id="GO:0004879">
    <property type="term" value="F:nuclear receptor activity"/>
    <property type="evidence" value="ECO:0007669"/>
    <property type="project" value="TreeGrafter"/>
</dbReference>
<gene>
    <name evidence="11" type="ORF">GSOID_T00017450001</name>
</gene>
<dbReference type="EMBL" id="FN653104">
    <property type="protein sequence ID" value="CBY12032.1"/>
    <property type="molecule type" value="Genomic_DNA"/>
</dbReference>
<evidence type="ECO:0000256" key="5">
    <source>
        <dbReference type="ARBA" id="ARBA00023125"/>
    </source>
</evidence>
<dbReference type="GO" id="GO:0090575">
    <property type="term" value="C:RNA polymerase II transcription regulator complex"/>
    <property type="evidence" value="ECO:0007669"/>
    <property type="project" value="TreeGrafter"/>
</dbReference>
<evidence type="ECO:0000256" key="9">
    <source>
        <dbReference type="SAM" id="MobiDB-lite"/>
    </source>
</evidence>
<dbReference type="AlphaFoldDB" id="E4XQE6"/>
<evidence type="ECO:0000256" key="2">
    <source>
        <dbReference type="ARBA" id="ARBA00022771"/>
    </source>
</evidence>
<evidence type="ECO:0000313" key="11">
    <source>
        <dbReference type="EMBL" id="CBY12032.1"/>
    </source>
</evidence>
<evidence type="ECO:0000256" key="1">
    <source>
        <dbReference type="ARBA" id="ARBA00022723"/>
    </source>
</evidence>
<dbReference type="Proteomes" id="UP000001307">
    <property type="component" value="Unassembled WGS sequence"/>
</dbReference>
<keyword evidence="1" id="KW-0479">Metal-binding</keyword>
<name>E4XQE6_OIKDI</name>
<sequence length="377" mass="42964">MESFNQPHFGQSFSNSTSPSDSTFNSRPSLIVPRSLLPEQTRTIQEKKPRKPRGKKLFSDEKCAICQRKAQGIKYNAISCDSCRVFFRRIVLLQNNDTYRNLTCQREIIQSRASHLSNHEIMLKCQHCRFDACLKAGMCPEYVQGTNSFNDKRTCRKTISDSTEEVAIQSTLVQKIDASPHDCTLMELVLTFWNDYTGNRHLRNGSVASITAEKNTSSMARWEAPTSGWAKLRCVDHIRDSLNMHVEVLVDFISVLPYIGSNFDAGQRKTLVTKSFMELIILRWTKTTKQNSGVITGVTGHNYSMNDMSKFGSDWQQKFADYYATAMKIKALGGDDLDHALVAALPKDFKYIIFIIKIDFIKENIYLSLLSKYLITL</sequence>
<proteinExistence type="predicted"/>
<dbReference type="Gene3D" id="1.10.565.10">
    <property type="entry name" value="Retinoid X Receptor"/>
    <property type="match status" value="1"/>
</dbReference>
<dbReference type="Pfam" id="PF00105">
    <property type="entry name" value="zf-C4"/>
    <property type="match status" value="1"/>
</dbReference>
<feature type="compositionally biased region" description="Polar residues" evidence="9">
    <location>
        <begin position="1"/>
        <end position="11"/>
    </location>
</feature>
<keyword evidence="2" id="KW-0863">Zinc-finger</keyword>
<evidence type="ECO:0000256" key="4">
    <source>
        <dbReference type="ARBA" id="ARBA00023015"/>
    </source>
</evidence>
<evidence type="ECO:0000313" key="12">
    <source>
        <dbReference type="Proteomes" id="UP000001307"/>
    </source>
</evidence>
<evidence type="ECO:0000256" key="7">
    <source>
        <dbReference type="ARBA" id="ARBA00023170"/>
    </source>
</evidence>
<dbReference type="SUPFAM" id="SSF48508">
    <property type="entry name" value="Nuclear receptor ligand-binding domain"/>
    <property type="match status" value="1"/>
</dbReference>
<evidence type="ECO:0000256" key="8">
    <source>
        <dbReference type="ARBA" id="ARBA00023242"/>
    </source>
</evidence>
<dbReference type="GO" id="GO:0000122">
    <property type="term" value="P:negative regulation of transcription by RNA polymerase II"/>
    <property type="evidence" value="ECO:0007669"/>
    <property type="project" value="TreeGrafter"/>
</dbReference>
<evidence type="ECO:0000256" key="3">
    <source>
        <dbReference type="ARBA" id="ARBA00022833"/>
    </source>
</evidence>
<dbReference type="PANTHER" id="PTHR24082:SF507">
    <property type="entry name" value="BILE ACID RECEPTOR-RELATED"/>
    <property type="match status" value="1"/>
</dbReference>
<keyword evidence="3" id="KW-0862">Zinc</keyword>
<evidence type="ECO:0000256" key="6">
    <source>
        <dbReference type="ARBA" id="ARBA00023163"/>
    </source>
</evidence>
<dbReference type="InterPro" id="IPR001628">
    <property type="entry name" value="Znf_hrmn_rcpt"/>
</dbReference>
<protein>
    <recommendedName>
        <fullName evidence="10">Nuclear receptor domain-containing protein</fullName>
    </recommendedName>
</protein>
<dbReference type="GO" id="GO:0045944">
    <property type="term" value="P:positive regulation of transcription by RNA polymerase II"/>
    <property type="evidence" value="ECO:0007669"/>
    <property type="project" value="TreeGrafter"/>
</dbReference>
<dbReference type="PROSITE" id="PS51030">
    <property type="entry name" value="NUCLEAR_REC_DBD_2"/>
    <property type="match status" value="1"/>
</dbReference>
<dbReference type="PRINTS" id="PR00047">
    <property type="entry name" value="STROIDFINGER"/>
</dbReference>
<dbReference type="Gene3D" id="3.30.50.10">
    <property type="entry name" value="Erythroid Transcription Factor GATA-1, subunit A"/>
    <property type="match status" value="1"/>
</dbReference>